<comment type="caution">
    <text evidence="1">The sequence shown here is derived from an EMBL/GenBank/DDBJ whole genome shotgun (WGS) entry which is preliminary data.</text>
</comment>
<gene>
    <name evidence="1" type="ORF">ACFSW7_08355</name>
</gene>
<proteinExistence type="predicted"/>
<dbReference type="EMBL" id="JBHUNE010000006">
    <property type="protein sequence ID" value="MFD2758389.1"/>
    <property type="molecule type" value="Genomic_DNA"/>
</dbReference>
<dbReference type="RefSeq" id="WP_019619399.1">
    <property type="nucleotide sequence ID" value="NZ_JBHUNE010000006.1"/>
</dbReference>
<name>A0ABW5V148_9MICO</name>
<sequence>MKLPKPLPLGLPEHGFTVAAATSIGVTPAQLRHPRLARPFHGMRATELPGDLLAKCHSYAPNVRANEAFSGLTAAVIWGLPTPSRWVAARHVPELVVPKSAARARSDGLKPRRILDSRFERVLHLGLPVVPPLLEFLTSCRDLGPIEATMMADALLAEASHYPGLTIDDRPLVTEDELYAALKTWRRTPGMSVLRQAVERMRAGVESPMETRLRCKLADAGFDCLEIQPEITLPDGTRFRADLGHRESGTYLDYEGEHHWADDTTIRADLTRTRLLQSLGLRHIRLTKDDFEPAPWGSLVAELARRLPRTNS</sequence>
<accession>A0ABW5V148</accession>
<protein>
    <recommendedName>
        <fullName evidence="3">DUF559 domain-containing protein</fullName>
    </recommendedName>
</protein>
<reference evidence="2" key="1">
    <citation type="journal article" date="2019" name="Int. J. Syst. Evol. Microbiol.">
        <title>The Global Catalogue of Microorganisms (GCM) 10K type strain sequencing project: providing services to taxonomists for standard genome sequencing and annotation.</title>
        <authorList>
            <consortium name="The Broad Institute Genomics Platform"/>
            <consortium name="The Broad Institute Genome Sequencing Center for Infectious Disease"/>
            <person name="Wu L."/>
            <person name="Ma J."/>
        </authorList>
    </citation>
    <scope>NUCLEOTIDE SEQUENCE [LARGE SCALE GENOMIC DNA]</scope>
    <source>
        <strain evidence="2">TISTR 1514</strain>
    </source>
</reference>
<keyword evidence="2" id="KW-1185">Reference proteome</keyword>
<organism evidence="1 2">
    <name type="scientific">Gulosibacter faecalis</name>
    <dbReference type="NCBI Taxonomy" id="272240"/>
    <lineage>
        <taxon>Bacteria</taxon>
        <taxon>Bacillati</taxon>
        <taxon>Actinomycetota</taxon>
        <taxon>Actinomycetes</taxon>
        <taxon>Micrococcales</taxon>
        <taxon>Microbacteriaceae</taxon>
        <taxon>Gulosibacter</taxon>
    </lineage>
</organism>
<evidence type="ECO:0000313" key="1">
    <source>
        <dbReference type="EMBL" id="MFD2758389.1"/>
    </source>
</evidence>
<dbReference type="Proteomes" id="UP001597492">
    <property type="component" value="Unassembled WGS sequence"/>
</dbReference>
<evidence type="ECO:0000313" key="2">
    <source>
        <dbReference type="Proteomes" id="UP001597492"/>
    </source>
</evidence>
<evidence type="ECO:0008006" key="3">
    <source>
        <dbReference type="Google" id="ProtNLM"/>
    </source>
</evidence>